<dbReference type="Proteomes" id="UP000019335">
    <property type="component" value="Chromosome 15"/>
</dbReference>
<dbReference type="AlphaFoldDB" id="W7TT87"/>
<accession>W7TT87</accession>
<proteinExistence type="predicted"/>
<gene>
    <name evidence="1" type="ORF">Naga_100330g3</name>
</gene>
<protein>
    <submittedName>
        <fullName evidence="1">Uncharacterized protein</fullName>
    </submittedName>
</protein>
<keyword evidence="2" id="KW-1185">Reference proteome</keyword>
<evidence type="ECO:0000313" key="2">
    <source>
        <dbReference type="Proteomes" id="UP000019335"/>
    </source>
</evidence>
<comment type="caution">
    <text evidence="1">The sequence shown here is derived from an EMBL/GenBank/DDBJ whole genome shotgun (WGS) entry which is preliminary data.</text>
</comment>
<evidence type="ECO:0000313" key="1">
    <source>
        <dbReference type="EMBL" id="EWM23781.1"/>
    </source>
</evidence>
<reference evidence="1 2" key="1">
    <citation type="journal article" date="2014" name="Mol. Plant">
        <title>Chromosome Scale Genome Assembly and Transcriptome Profiling of Nannochloropsis gaditana in Nitrogen Depletion.</title>
        <authorList>
            <person name="Corteggiani Carpinelli E."/>
            <person name="Telatin A."/>
            <person name="Vitulo N."/>
            <person name="Forcato C."/>
            <person name="D'Angelo M."/>
            <person name="Schiavon R."/>
            <person name="Vezzi A."/>
            <person name="Giacometti G.M."/>
            <person name="Morosinotto T."/>
            <person name="Valle G."/>
        </authorList>
    </citation>
    <scope>NUCLEOTIDE SEQUENCE [LARGE SCALE GENOMIC DNA]</scope>
    <source>
        <strain evidence="1 2">B-31</strain>
    </source>
</reference>
<organism evidence="1 2">
    <name type="scientific">Nannochloropsis gaditana</name>
    <dbReference type="NCBI Taxonomy" id="72520"/>
    <lineage>
        <taxon>Eukaryota</taxon>
        <taxon>Sar</taxon>
        <taxon>Stramenopiles</taxon>
        <taxon>Ochrophyta</taxon>
        <taxon>Eustigmatophyceae</taxon>
        <taxon>Eustigmatales</taxon>
        <taxon>Monodopsidaceae</taxon>
        <taxon>Nannochloropsis</taxon>
    </lineage>
</organism>
<name>W7TT87_9STRA</name>
<dbReference type="OrthoDB" id="439808at2759"/>
<dbReference type="EMBL" id="AZIL01001474">
    <property type="protein sequence ID" value="EWM23781.1"/>
    <property type="molecule type" value="Genomic_DNA"/>
</dbReference>
<sequence length="376" mass="41389">MPPSSSRRRQPSLSTLATTATTILLSTTATASPPVRTMARASLAFTSPLHALPRCIKNAHLHSSPFHLPSQHARSDLLRRHAYAKGRPSLDDVERLSHGQAAKKRGTGSRNICHRLNEMERKEFDLAKKMGFVQLRGTGYRRERKGSPLANIHRQLCDALGRPCIEVHRGLGTDAVDEVVVDLSPYRPVQPVELDSAWEVCVALEEEFLSAAASAVSQEDGTANASSLGEQEGSEVPSLRAKWERMRESFEEEDWEKKPIWELPVLAYVYNCTGDRGLAKKGLERKKDDSCPDLSPVCMEDRTIAEAELLKLLSAVLVLEPGRSTLQGRVVRSLVVLLIQTDGTSCVNGKQRNEVEKTWPCVSGAIAVKCPPEGSI</sequence>